<feature type="non-terminal residue" evidence="1">
    <location>
        <position position="123"/>
    </location>
</feature>
<accession>A0A381W3I6</accession>
<gene>
    <name evidence="1" type="ORF">METZ01_LOCUS99775</name>
</gene>
<dbReference type="Pfam" id="PF23818">
    <property type="entry name" value="Phage_tail_terminator_7"/>
    <property type="match status" value="1"/>
</dbReference>
<dbReference type="InterPro" id="IPR056418">
    <property type="entry name" value="Phage_tail_terminator_p142"/>
</dbReference>
<sequence length="123" mass="13839">MSRRTQIIDFVVTELKKINGAVDSRTAPTRSSYTYKTNVFNNVFRRMKYINEINDFPTLCVTSGGEDRVEIGGGVRFGTITIDIRGYIKSTDNSLDEAENLGDDIEFVINTLNIETNASTFQI</sequence>
<evidence type="ECO:0000313" key="1">
    <source>
        <dbReference type="EMBL" id="SVA46921.1"/>
    </source>
</evidence>
<proteinExistence type="predicted"/>
<dbReference type="EMBL" id="UINC01010556">
    <property type="protein sequence ID" value="SVA46921.1"/>
    <property type="molecule type" value="Genomic_DNA"/>
</dbReference>
<dbReference type="AlphaFoldDB" id="A0A381W3I6"/>
<name>A0A381W3I6_9ZZZZ</name>
<reference evidence="1" key="1">
    <citation type="submission" date="2018-05" db="EMBL/GenBank/DDBJ databases">
        <authorList>
            <person name="Lanie J.A."/>
            <person name="Ng W.-L."/>
            <person name="Kazmierczak K.M."/>
            <person name="Andrzejewski T.M."/>
            <person name="Davidsen T.M."/>
            <person name="Wayne K.J."/>
            <person name="Tettelin H."/>
            <person name="Glass J.I."/>
            <person name="Rusch D."/>
            <person name="Podicherti R."/>
            <person name="Tsui H.-C.T."/>
            <person name="Winkler M.E."/>
        </authorList>
    </citation>
    <scope>NUCLEOTIDE SEQUENCE</scope>
</reference>
<protein>
    <submittedName>
        <fullName evidence="1">Uncharacterized protein</fullName>
    </submittedName>
</protein>
<organism evidence="1">
    <name type="scientific">marine metagenome</name>
    <dbReference type="NCBI Taxonomy" id="408172"/>
    <lineage>
        <taxon>unclassified sequences</taxon>
        <taxon>metagenomes</taxon>
        <taxon>ecological metagenomes</taxon>
    </lineage>
</organism>